<dbReference type="Pfam" id="PF05173">
    <property type="entry name" value="DapB_C"/>
    <property type="match status" value="1"/>
</dbReference>
<keyword evidence="5 9" id="KW-0220">Diaminopimelate biosynthesis</keyword>
<evidence type="ECO:0000256" key="6">
    <source>
        <dbReference type="ARBA" id="ARBA00023002"/>
    </source>
</evidence>
<evidence type="ECO:0000256" key="8">
    <source>
        <dbReference type="ARBA" id="ARBA00023154"/>
    </source>
</evidence>
<feature type="binding site" evidence="9">
    <location>
        <begin position="145"/>
        <end position="146"/>
    </location>
    <ligand>
        <name>(S)-2,3,4,5-tetrahydrodipicolinate</name>
        <dbReference type="ChEBI" id="CHEBI:16845"/>
    </ligand>
</feature>
<comment type="caution">
    <text evidence="9">Lacks conserved residue(s) required for the propagation of feature annotation.</text>
</comment>
<name>K9AM15_9STAP</name>
<evidence type="ECO:0000256" key="2">
    <source>
        <dbReference type="ARBA" id="ARBA00022490"/>
    </source>
</evidence>
<dbReference type="Gene3D" id="3.30.360.10">
    <property type="entry name" value="Dihydrodipicolinate Reductase, domain 2"/>
    <property type="match status" value="1"/>
</dbReference>
<feature type="binding site" evidence="9">
    <location>
        <position position="32"/>
    </location>
    <ligand>
        <name>NADP(+)</name>
        <dbReference type="ChEBI" id="CHEBI:58349"/>
    </ligand>
</feature>
<evidence type="ECO:0000256" key="10">
    <source>
        <dbReference type="NCBIfam" id="TIGR00036"/>
    </source>
</evidence>
<dbReference type="GO" id="GO:0016726">
    <property type="term" value="F:oxidoreductase activity, acting on CH or CH2 groups, NAD or NADP as acceptor"/>
    <property type="evidence" value="ECO:0007669"/>
    <property type="project" value="UniProtKB-UniRule"/>
</dbReference>
<dbReference type="SUPFAM" id="SSF55347">
    <property type="entry name" value="Glyceraldehyde-3-phosphate dehydrogenase-like, C-terminal domain"/>
    <property type="match status" value="1"/>
</dbReference>
<dbReference type="InterPro" id="IPR036291">
    <property type="entry name" value="NAD(P)-bd_dom_sf"/>
</dbReference>
<comment type="function">
    <text evidence="9">Catalyzes the conversion of 4-hydroxy-tetrahydrodipicolinate (HTPA) to tetrahydrodipicolinate.</text>
</comment>
<feature type="active site" description="Proton donor" evidence="9">
    <location>
        <position position="139"/>
    </location>
</feature>
<dbReference type="GO" id="GO:0008839">
    <property type="term" value="F:4-hydroxy-tetrahydrodipicolinate reductase"/>
    <property type="evidence" value="ECO:0007669"/>
    <property type="project" value="UniProtKB-UniRule"/>
</dbReference>
<dbReference type="EMBL" id="AMSQ01000013">
    <property type="protein sequence ID" value="EKU47111.1"/>
    <property type="molecule type" value="Genomic_DNA"/>
</dbReference>
<feature type="binding site" evidence="9">
    <location>
        <position position="136"/>
    </location>
    <ligand>
        <name>(S)-2,3,4,5-tetrahydrodipicolinate</name>
        <dbReference type="ChEBI" id="CHEBI:16845"/>
    </ligand>
</feature>
<dbReference type="PIRSF" id="PIRSF000161">
    <property type="entry name" value="DHPR"/>
    <property type="match status" value="1"/>
</dbReference>
<dbReference type="eggNOG" id="COG0289">
    <property type="taxonomic scope" value="Bacteria"/>
</dbReference>
<comment type="subcellular location">
    <subcellularLocation>
        <location evidence="9">Cytoplasm</location>
    </subcellularLocation>
</comment>
<dbReference type="GO" id="GO:0019877">
    <property type="term" value="P:diaminopimelate biosynthetic process"/>
    <property type="evidence" value="ECO:0007669"/>
    <property type="project" value="UniProtKB-UniRule"/>
</dbReference>
<dbReference type="SUPFAM" id="SSF51735">
    <property type="entry name" value="NAD(P)-binding Rossmann-fold domains"/>
    <property type="match status" value="1"/>
</dbReference>
<comment type="catalytic activity">
    <reaction evidence="9">
        <text>(S)-2,3,4,5-tetrahydrodipicolinate + NADP(+) + H2O = (2S,4S)-4-hydroxy-2,3,4,5-tetrahydrodipicolinate + NADPH + H(+)</text>
        <dbReference type="Rhea" id="RHEA:35331"/>
        <dbReference type="ChEBI" id="CHEBI:15377"/>
        <dbReference type="ChEBI" id="CHEBI:15378"/>
        <dbReference type="ChEBI" id="CHEBI:16845"/>
        <dbReference type="ChEBI" id="CHEBI:57783"/>
        <dbReference type="ChEBI" id="CHEBI:58349"/>
        <dbReference type="ChEBI" id="CHEBI:67139"/>
        <dbReference type="EC" id="1.17.1.8"/>
    </reaction>
</comment>
<dbReference type="PATRIC" id="fig|1229783.3.peg.1691"/>
<dbReference type="GO" id="GO:0005829">
    <property type="term" value="C:cytosol"/>
    <property type="evidence" value="ECO:0007669"/>
    <property type="project" value="TreeGrafter"/>
</dbReference>
<keyword evidence="3 9" id="KW-0028">Amino-acid biosynthesis</keyword>
<comment type="pathway">
    <text evidence="9">Amino-acid biosynthesis; L-lysine biosynthesis via DAP pathway; (S)-tetrahydrodipicolinate from L-aspartate: step 4/4.</text>
</comment>
<dbReference type="InterPro" id="IPR000846">
    <property type="entry name" value="DapB_N"/>
</dbReference>
<keyword evidence="8 9" id="KW-0457">Lysine biosynthesis</keyword>
<sequence length="245" mass="27308">MKIALIGYGAMNKRVARLAEESGHEVVGVIVKSDKSYPYPVYHSIKDVEELADVAIDFSNPELLLLLLKEDFKLPLVIATTGEKEQIIERLQELGQDMPVFFSANMSYGIHVLTKLLEVAVPLLNDYDIELTEAHHNQKVDAPSGTLVKLYDVIESLRQDVYQEHNRHEKNSKRTNNEIGVHALRGGTIVGEHDVLFAGIDETITLTHRAQSKDIFANGAIQAALTLVDKPNGYYTFDNLNKGAN</sequence>
<reference evidence="13 14" key="1">
    <citation type="journal article" date="2013" name="Genome Announc.">
        <title>Genome Sequence of Staphylococcus massiliensis Strain S46, Isolated from the Surface of Healthy Human Skin.</title>
        <authorList>
            <person name="Srivastav R."/>
            <person name="Singh A."/>
            <person name="Jangir P.K."/>
            <person name="Kumari C."/>
            <person name="Muduli S."/>
            <person name="Sharma R."/>
        </authorList>
    </citation>
    <scope>NUCLEOTIDE SEQUENCE [LARGE SCALE GENOMIC DNA]</scope>
    <source>
        <strain evidence="13 14">S46</strain>
    </source>
</reference>
<evidence type="ECO:0000256" key="9">
    <source>
        <dbReference type="HAMAP-Rule" id="MF_00102"/>
    </source>
</evidence>
<dbReference type="OrthoDB" id="9790352at2"/>
<dbReference type="HAMAP" id="MF_00102">
    <property type="entry name" value="DapB"/>
    <property type="match status" value="1"/>
</dbReference>
<feature type="active site" description="Proton donor/acceptor" evidence="9">
    <location>
        <position position="135"/>
    </location>
</feature>
<dbReference type="PROSITE" id="PS01298">
    <property type="entry name" value="DAPB"/>
    <property type="match status" value="1"/>
</dbReference>
<keyword evidence="6 9" id="KW-0560">Oxidoreductase</keyword>
<dbReference type="NCBIfam" id="TIGR00036">
    <property type="entry name" value="dapB"/>
    <property type="match status" value="1"/>
</dbReference>
<comment type="subunit">
    <text evidence="9">Homotetramer.</text>
</comment>
<comment type="caution">
    <text evidence="13">The sequence shown here is derived from an EMBL/GenBank/DDBJ whole genome shotgun (WGS) entry which is preliminary data.</text>
</comment>
<evidence type="ECO:0000256" key="5">
    <source>
        <dbReference type="ARBA" id="ARBA00022915"/>
    </source>
</evidence>
<evidence type="ECO:0000259" key="12">
    <source>
        <dbReference type="Pfam" id="PF05173"/>
    </source>
</evidence>
<protein>
    <recommendedName>
        <fullName evidence="9 10">4-hydroxy-tetrahydrodipicolinate reductase</fullName>
        <shortName evidence="9">HTPA reductase</shortName>
        <ecNumber evidence="9 10">1.17.1.8</ecNumber>
    </recommendedName>
</protein>
<feature type="domain" description="Dihydrodipicolinate reductase N-terminal" evidence="11">
    <location>
        <begin position="1"/>
        <end position="106"/>
    </location>
</feature>
<feature type="binding site" evidence="9">
    <location>
        <begin position="103"/>
        <end position="106"/>
    </location>
    <ligand>
        <name>NAD(+)</name>
        <dbReference type="ChEBI" id="CHEBI:57540"/>
    </ligand>
</feature>
<dbReference type="RefSeq" id="WP_009384006.1">
    <property type="nucleotide sequence ID" value="NZ_AMSQ01000013.1"/>
</dbReference>
<feature type="binding site" evidence="9">
    <location>
        <begin position="79"/>
        <end position="81"/>
    </location>
    <ligand>
        <name>NAD(+)</name>
        <dbReference type="ChEBI" id="CHEBI:57540"/>
    </ligand>
</feature>
<comment type="similarity">
    <text evidence="1 9">Belongs to the DapB family.</text>
</comment>
<gene>
    <name evidence="9" type="primary">dapB</name>
    <name evidence="13" type="ORF">C273_08401</name>
</gene>
<keyword evidence="14" id="KW-1185">Reference proteome</keyword>
<organism evidence="13 14">
    <name type="scientific">Staphylococcus massiliensis S46</name>
    <dbReference type="NCBI Taxonomy" id="1229783"/>
    <lineage>
        <taxon>Bacteria</taxon>
        <taxon>Bacillati</taxon>
        <taxon>Bacillota</taxon>
        <taxon>Bacilli</taxon>
        <taxon>Bacillales</taxon>
        <taxon>Staphylococcaceae</taxon>
        <taxon>Staphylococcus</taxon>
    </lineage>
</organism>
<dbReference type="AlphaFoldDB" id="K9AM15"/>
<dbReference type="GO" id="GO:0009089">
    <property type="term" value="P:lysine biosynthetic process via diaminopimelate"/>
    <property type="evidence" value="ECO:0007669"/>
    <property type="project" value="UniProtKB-UniRule"/>
</dbReference>
<evidence type="ECO:0000313" key="14">
    <source>
        <dbReference type="Proteomes" id="UP000009885"/>
    </source>
</evidence>
<keyword evidence="7 9" id="KW-0520">NAD</keyword>
<comment type="catalytic activity">
    <reaction evidence="9">
        <text>(S)-2,3,4,5-tetrahydrodipicolinate + NAD(+) + H2O = (2S,4S)-4-hydroxy-2,3,4,5-tetrahydrodipicolinate + NADH + H(+)</text>
        <dbReference type="Rhea" id="RHEA:35323"/>
        <dbReference type="ChEBI" id="CHEBI:15377"/>
        <dbReference type="ChEBI" id="CHEBI:15378"/>
        <dbReference type="ChEBI" id="CHEBI:16845"/>
        <dbReference type="ChEBI" id="CHEBI:57540"/>
        <dbReference type="ChEBI" id="CHEBI:57945"/>
        <dbReference type="ChEBI" id="CHEBI:67139"/>
        <dbReference type="EC" id="1.17.1.8"/>
    </reaction>
</comment>
<dbReference type="STRING" id="1229783.C273_08401"/>
<dbReference type="Gene3D" id="3.40.50.720">
    <property type="entry name" value="NAD(P)-binding Rossmann-like Domain"/>
    <property type="match status" value="1"/>
</dbReference>
<accession>K9AM15</accession>
<evidence type="ECO:0000256" key="1">
    <source>
        <dbReference type="ARBA" id="ARBA00006642"/>
    </source>
</evidence>
<dbReference type="UniPathway" id="UPA00034">
    <property type="reaction ID" value="UER00018"/>
</dbReference>
<dbReference type="Proteomes" id="UP000009885">
    <property type="component" value="Unassembled WGS sequence"/>
</dbReference>
<dbReference type="InterPro" id="IPR022663">
    <property type="entry name" value="DapB_C"/>
</dbReference>
<evidence type="ECO:0000256" key="7">
    <source>
        <dbReference type="ARBA" id="ARBA00023027"/>
    </source>
</evidence>
<dbReference type="PANTHER" id="PTHR20836">
    <property type="entry name" value="DIHYDRODIPICOLINATE REDUCTASE"/>
    <property type="match status" value="1"/>
</dbReference>
<comment type="caution">
    <text evidence="9">Was originally thought to be a dihydrodipicolinate reductase (DHDPR), catalyzing the conversion of dihydrodipicolinate to tetrahydrodipicolinate. However, it was shown in E.coli that the substrate of the enzymatic reaction is not dihydrodipicolinate (DHDP) but in fact (2S,4S)-4-hydroxy-2,3,4,5-tetrahydrodipicolinic acid (HTPA), the product released by the DapA-catalyzed reaction.</text>
</comment>
<dbReference type="InterPro" id="IPR022664">
    <property type="entry name" value="DapB_N_CS"/>
</dbReference>
<dbReference type="EC" id="1.17.1.8" evidence="9 10"/>
<dbReference type="GO" id="GO:0051287">
    <property type="term" value="F:NAD binding"/>
    <property type="evidence" value="ECO:0007669"/>
    <property type="project" value="UniProtKB-UniRule"/>
</dbReference>
<dbReference type="InterPro" id="IPR023940">
    <property type="entry name" value="DHDPR_bac"/>
</dbReference>
<dbReference type="PANTHER" id="PTHR20836:SF7">
    <property type="entry name" value="4-HYDROXY-TETRAHYDRODIPICOLINATE REDUCTASE"/>
    <property type="match status" value="1"/>
</dbReference>
<dbReference type="CDD" id="cd02274">
    <property type="entry name" value="DHDPR_N"/>
    <property type="match status" value="1"/>
</dbReference>
<dbReference type="Pfam" id="PF01113">
    <property type="entry name" value="DapB_N"/>
    <property type="match status" value="1"/>
</dbReference>
<keyword evidence="2 9" id="KW-0963">Cytoplasm</keyword>
<proteinExistence type="inferred from homology"/>
<dbReference type="FunFam" id="3.30.360.10:FF:000009">
    <property type="entry name" value="4-hydroxy-tetrahydrodipicolinate reductase"/>
    <property type="match status" value="1"/>
</dbReference>
<keyword evidence="4 9" id="KW-0521">NADP</keyword>
<feature type="domain" description="Dihydrodipicolinate reductase C-terminal" evidence="12">
    <location>
        <begin position="109"/>
        <end position="239"/>
    </location>
</feature>
<evidence type="ECO:0000259" key="11">
    <source>
        <dbReference type="Pfam" id="PF01113"/>
    </source>
</evidence>
<evidence type="ECO:0000256" key="4">
    <source>
        <dbReference type="ARBA" id="ARBA00022857"/>
    </source>
</evidence>
<evidence type="ECO:0000313" key="13">
    <source>
        <dbReference type="EMBL" id="EKU47111.1"/>
    </source>
</evidence>
<dbReference type="GO" id="GO:0050661">
    <property type="term" value="F:NADP binding"/>
    <property type="evidence" value="ECO:0007669"/>
    <property type="project" value="UniProtKB-UniRule"/>
</dbReference>
<evidence type="ECO:0000256" key="3">
    <source>
        <dbReference type="ARBA" id="ARBA00022605"/>
    </source>
</evidence>